<reference evidence="5" key="1">
    <citation type="submission" date="2025-08" db="UniProtKB">
        <authorList>
            <consortium name="RefSeq"/>
        </authorList>
    </citation>
    <scope>IDENTIFICATION</scope>
</reference>
<dbReference type="AlphaFoldDB" id="A0A9W2Y4V7"/>
<dbReference type="RefSeq" id="XP_055368960.1">
    <property type="nucleotide sequence ID" value="XM_055512985.1"/>
</dbReference>
<accession>A0A9W2Y4V7</accession>
<dbReference type="InterPro" id="IPR013162">
    <property type="entry name" value="CD80_C2-set"/>
</dbReference>
<feature type="chain" id="PRO_5040949798" evidence="2">
    <location>
        <begin position="25"/>
        <end position="370"/>
    </location>
</feature>
<evidence type="ECO:0000259" key="3">
    <source>
        <dbReference type="PROSITE" id="PS50835"/>
    </source>
</evidence>
<evidence type="ECO:0000256" key="1">
    <source>
        <dbReference type="ARBA" id="ARBA00023157"/>
    </source>
</evidence>
<feature type="domain" description="Ig-like" evidence="3">
    <location>
        <begin position="303"/>
        <end position="370"/>
    </location>
</feature>
<dbReference type="InterPro" id="IPR013783">
    <property type="entry name" value="Ig-like_fold"/>
</dbReference>
<dbReference type="SUPFAM" id="SSF48726">
    <property type="entry name" value="Immunoglobulin"/>
    <property type="match status" value="1"/>
</dbReference>
<dbReference type="Proteomes" id="UP000515150">
    <property type="component" value="Chromosome 11"/>
</dbReference>
<dbReference type="GeneID" id="114866191"/>
<dbReference type="PROSITE" id="PS50835">
    <property type="entry name" value="IG_LIKE"/>
    <property type="match status" value="1"/>
</dbReference>
<evidence type="ECO:0000256" key="2">
    <source>
        <dbReference type="SAM" id="SignalP"/>
    </source>
</evidence>
<protein>
    <submittedName>
        <fullName evidence="5">Sialoadhesin-like</fullName>
    </submittedName>
</protein>
<keyword evidence="4" id="KW-1185">Reference proteome</keyword>
<proteinExistence type="predicted"/>
<dbReference type="OrthoDB" id="10039395at2759"/>
<dbReference type="KEGG" id="bspl:114866191"/>
<keyword evidence="1" id="KW-1015">Disulfide bond</keyword>
<sequence>METEMGFTVAAVALLIALNPGALCESWAVALPRSLVGVGGSCLVVPCSFSVPRDQEAKILGCSDGGVWRKGDLTGPVVLNALHPFTNVIQVLGDLTQKNCTTMFHSFPKNYSDTYFLRLNCPDVKYTFATGVAIAALGAFYWVRAPSDCVLPLQPRLPPRLTPAGVLTAGAPVRLRCWAPAPCPLRPPPSAGCPPTAPGGRTLTCFRCLIERWLPPTLRWLPPTLRWLPPTLRWPPPHGSRQEDTHVLQSADGHVTMTSTLTFVASADHHQQNLSCSVSYPLTKGGSTEASVQTQRLNVLYAPRFTVATLSTSGPVPEGRIVTFTCSSDANPAVSRYIWYRDDGGNMLAMGEGRNCGSTSEPEGPRALSL</sequence>
<dbReference type="PANTHER" id="PTHR46484:SF8">
    <property type="entry name" value="B-CELL RECEPTOR CD22-LIKE-RELATED"/>
    <property type="match status" value="1"/>
</dbReference>
<dbReference type="PANTHER" id="PTHR46484">
    <property type="entry name" value="SI:CH211-171H4.5-RELATED"/>
    <property type="match status" value="1"/>
</dbReference>
<dbReference type="Pfam" id="PF08205">
    <property type="entry name" value="C2-set_2"/>
    <property type="match status" value="1"/>
</dbReference>
<name>A0A9W2Y4V7_BETSP</name>
<organism evidence="4 5">
    <name type="scientific">Betta splendens</name>
    <name type="common">Siamese fighting fish</name>
    <dbReference type="NCBI Taxonomy" id="158456"/>
    <lineage>
        <taxon>Eukaryota</taxon>
        <taxon>Metazoa</taxon>
        <taxon>Chordata</taxon>
        <taxon>Craniata</taxon>
        <taxon>Vertebrata</taxon>
        <taxon>Euteleostomi</taxon>
        <taxon>Actinopterygii</taxon>
        <taxon>Neopterygii</taxon>
        <taxon>Teleostei</taxon>
        <taxon>Neoteleostei</taxon>
        <taxon>Acanthomorphata</taxon>
        <taxon>Anabantaria</taxon>
        <taxon>Anabantiformes</taxon>
        <taxon>Anabantoidei</taxon>
        <taxon>Osphronemidae</taxon>
        <taxon>Betta</taxon>
    </lineage>
</organism>
<dbReference type="Gene3D" id="2.60.40.10">
    <property type="entry name" value="Immunoglobulins"/>
    <property type="match status" value="3"/>
</dbReference>
<feature type="signal peptide" evidence="2">
    <location>
        <begin position="1"/>
        <end position="24"/>
    </location>
</feature>
<keyword evidence="2" id="KW-0732">Signal</keyword>
<dbReference type="InterPro" id="IPR007110">
    <property type="entry name" value="Ig-like_dom"/>
</dbReference>
<dbReference type="InterPro" id="IPR036179">
    <property type="entry name" value="Ig-like_dom_sf"/>
</dbReference>
<evidence type="ECO:0000313" key="5">
    <source>
        <dbReference type="RefSeq" id="XP_055368960.1"/>
    </source>
</evidence>
<evidence type="ECO:0000313" key="4">
    <source>
        <dbReference type="Proteomes" id="UP000515150"/>
    </source>
</evidence>
<gene>
    <name evidence="5" type="primary">LOC114866191</name>
</gene>